<proteinExistence type="predicted"/>
<keyword evidence="3" id="KW-1185">Reference proteome</keyword>
<dbReference type="Proteomes" id="UP001595456">
    <property type="component" value="Unassembled WGS sequence"/>
</dbReference>
<accession>A0ABV7EAW9</accession>
<dbReference type="InterPro" id="IPR006311">
    <property type="entry name" value="TAT_signal"/>
</dbReference>
<dbReference type="RefSeq" id="WP_336924496.1">
    <property type="nucleotide sequence ID" value="NZ_JBANRO010000001.1"/>
</dbReference>
<feature type="chain" id="PRO_5045455520" evidence="1">
    <location>
        <begin position="30"/>
        <end position="105"/>
    </location>
</feature>
<feature type="signal peptide" evidence="1">
    <location>
        <begin position="1"/>
        <end position="29"/>
    </location>
</feature>
<evidence type="ECO:0000313" key="2">
    <source>
        <dbReference type="EMBL" id="MFC3099025.1"/>
    </source>
</evidence>
<dbReference type="PROSITE" id="PS51318">
    <property type="entry name" value="TAT"/>
    <property type="match status" value="1"/>
</dbReference>
<keyword evidence="1" id="KW-0732">Signal</keyword>
<reference evidence="3" key="1">
    <citation type="journal article" date="2019" name="Int. J. Syst. Evol. Microbiol.">
        <title>The Global Catalogue of Microorganisms (GCM) 10K type strain sequencing project: providing services to taxonomists for standard genome sequencing and annotation.</title>
        <authorList>
            <consortium name="The Broad Institute Genomics Platform"/>
            <consortium name="The Broad Institute Genome Sequencing Center for Infectious Disease"/>
            <person name="Wu L."/>
            <person name="Ma J."/>
        </authorList>
    </citation>
    <scope>NUCLEOTIDE SEQUENCE [LARGE SCALE GENOMIC DNA]</scope>
    <source>
        <strain evidence="3">KCTC 52607</strain>
    </source>
</reference>
<protein>
    <submittedName>
        <fullName evidence="2">Uncharacterized protein</fullName>
    </submittedName>
</protein>
<name>A0ABV7EAW9_9SPHN</name>
<sequence length="105" mass="10815">MHRARNLPCSRRSLLAMAGLAAVALPVLASGRAWARAGLGLPPVPASQPVGFAAAAPVVAFLGDQPLIDPSGSLPAWQPPAGYRVPAGAAAMVDEETVRNFDPFF</sequence>
<evidence type="ECO:0000256" key="1">
    <source>
        <dbReference type="SAM" id="SignalP"/>
    </source>
</evidence>
<comment type="caution">
    <text evidence="2">The sequence shown here is derived from an EMBL/GenBank/DDBJ whole genome shotgun (WGS) entry which is preliminary data.</text>
</comment>
<dbReference type="EMBL" id="JBHRST010000022">
    <property type="protein sequence ID" value="MFC3099025.1"/>
    <property type="molecule type" value="Genomic_DNA"/>
</dbReference>
<evidence type="ECO:0000313" key="3">
    <source>
        <dbReference type="Proteomes" id="UP001595456"/>
    </source>
</evidence>
<gene>
    <name evidence="2" type="ORF">ACFODU_14605</name>
</gene>
<organism evidence="2 3">
    <name type="scientific">Alteraurantiacibacter palmitatis</name>
    <dbReference type="NCBI Taxonomy" id="2054628"/>
    <lineage>
        <taxon>Bacteria</taxon>
        <taxon>Pseudomonadati</taxon>
        <taxon>Pseudomonadota</taxon>
        <taxon>Alphaproteobacteria</taxon>
        <taxon>Sphingomonadales</taxon>
        <taxon>Erythrobacteraceae</taxon>
        <taxon>Alteraurantiacibacter</taxon>
    </lineage>
</organism>